<keyword evidence="2" id="KW-0812">Transmembrane</keyword>
<keyword evidence="2" id="KW-0472">Membrane</keyword>
<feature type="transmembrane region" description="Helical" evidence="2">
    <location>
        <begin position="214"/>
        <end position="232"/>
    </location>
</feature>
<evidence type="ECO:0000313" key="4">
    <source>
        <dbReference type="Proteomes" id="UP001501586"/>
    </source>
</evidence>
<evidence type="ECO:0000256" key="1">
    <source>
        <dbReference type="SAM" id="MobiDB-lite"/>
    </source>
</evidence>
<keyword evidence="4" id="KW-1185">Reference proteome</keyword>
<organism evidence="3 4">
    <name type="scientific">Brevibacterium daeguense</name>
    <dbReference type="NCBI Taxonomy" id="909936"/>
    <lineage>
        <taxon>Bacteria</taxon>
        <taxon>Bacillati</taxon>
        <taxon>Actinomycetota</taxon>
        <taxon>Actinomycetes</taxon>
        <taxon>Micrococcales</taxon>
        <taxon>Brevibacteriaceae</taxon>
        <taxon>Brevibacterium</taxon>
    </lineage>
</organism>
<comment type="caution">
    <text evidence="3">The sequence shown here is derived from an EMBL/GenBank/DDBJ whole genome shotgun (WGS) entry which is preliminary data.</text>
</comment>
<evidence type="ECO:0000256" key="2">
    <source>
        <dbReference type="SAM" id="Phobius"/>
    </source>
</evidence>
<name>A0ABP8EJI5_9MICO</name>
<gene>
    <name evidence="3" type="ORF">GCM10022261_16280</name>
</gene>
<sequence length="262" mass="27887">MTPTRLLTAPNRHLGATARVWWAALVVCAAVLVVVLVVDALNRLAGTRGIFPAFAHPVFDSDRDRGLAETVGYLQLLVAAGALVYTALSMGRASIHYVFAAAFVVVIADDGLELHENWGGAVSDTLGFRSAIGLRGQDFGELVVWGLLSLPIVVALLITWFRSSIRARRQAVVITGGIVLLVFFAAVLDGLGPASGLLGWSDRARYLVKLVESAGELGSMSVIMLSALFFALRQRLRSAHPEHAAGEALDGEQFSGERGDPA</sequence>
<proteinExistence type="predicted"/>
<accession>A0ABP8EJI5</accession>
<dbReference type="Proteomes" id="UP001501586">
    <property type="component" value="Unassembled WGS sequence"/>
</dbReference>
<feature type="transmembrane region" description="Helical" evidence="2">
    <location>
        <begin position="173"/>
        <end position="194"/>
    </location>
</feature>
<feature type="transmembrane region" description="Helical" evidence="2">
    <location>
        <begin position="142"/>
        <end position="161"/>
    </location>
</feature>
<feature type="transmembrane region" description="Helical" evidence="2">
    <location>
        <begin position="71"/>
        <end position="88"/>
    </location>
</feature>
<protein>
    <submittedName>
        <fullName evidence="3">Uncharacterized protein</fullName>
    </submittedName>
</protein>
<reference evidence="4" key="1">
    <citation type="journal article" date="2019" name="Int. J. Syst. Evol. Microbiol.">
        <title>The Global Catalogue of Microorganisms (GCM) 10K type strain sequencing project: providing services to taxonomists for standard genome sequencing and annotation.</title>
        <authorList>
            <consortium name="The Broad Institute Genomics Platform"/>
            <consortium name="The Broad Institute Genome Sequencing Center for Infectious Disease"/>
            <person name="Wu L."/>
            <person name="Ma J."/>
        </authorList>
    </citation>
    <scope>NUCLEOTIDE SEQUENCE [LARGE SCALE GENOMIC DNA]</scope>
    <source>
        <strain evidence="4">JCM 17458</strain>
    </source>
</reference>
<dbReference type="RefSeq" id="WP_236864214.1">
    <property type="nucleotide sequence ID" value="NZ_BAABAZ010000005.1"/>
</dbReference>
<evidence type="ECO:0000313" key="3">
    <source>
        <dbReference type="EMBL" id="GAA4284097.1"/>
    </source>
</evidence>
<keyword evidence="2" id="KW-1133">Transmembrane helix</keyword>
<feature type="region of interest" description="Disordered" evidence="1">
    <location>
        <begin position="243"/>
        <end position="262"/>
    </location>
</feature>
<dbReference type="EMBL" id="BAABAZ010000005">
    <property type="protein sequence ID" value="GAA4284097.1"/>
    <property type="molecule type" value="Genomic_DNA"/>
</dbReference>
<feature type="transmembrane region" description="Helical" evidence="2">
    <location>
        <begin position="20"/>
        <end position="41"/>
    </location>
</feature>